<dbReference type="Gene3D" id="3.10.180.10">
    <property type="entry name" value="2,3-Dihydroxybiphenyl 1,2-Dioxygenase, domain 1"/>
    <property type="match status" value="2"/>
</dbReference>
<gene>
    <name evidence="3" type="ORF">M427DRAFT_384849</name>
</gene>
<dbReference type="InterPro" id="IPR052164">
    <property type="entry name" value="Anthracycline_SecMetBiosynth"/>
</dbReference>
<dbReference type="EMBL" id="KQ965782">
    <property type="protein sequence ID" value="KXS13047.1"/>
    <property type="molecule type" value="Genomic_DNA"/>
</dbReference>
<dbReference type="InterPro" id="IPR029068">
    <property type="entry name" value="Glyas_Bleomycin-R_OHBP_Dase"/>
</dbReference>
<sequence>MMGDSERPAILHISPRQSRASDVVIEAEYDGVSVDELFECFAYESVGKKVWGTYEIELRPGGKMGGAEGYSFTWKSIDWPADVHTPAVCVLTFTDYHKGNRKGASVLLVKSGVPETMKEQFIKGWEDYYFAPFAKHLQSLRKRHREADDDGPEQEQSAKKAKAKTAEEDGGAKPVDDGVSELAKRGFGFVCHWDIPDVERASKFYAEVFGWTVTPWGENYALFSPNSKDKKTGHLLLPGGFYKVSPSKTIAPGVKCYLAVEDIDAAIAKVMKAGGKKVGNKDTIKGDPGGGKELLFEDTEGNAHYLYEYGTPESRAKWSKTGPGDGAPVCHIEIPSKDDARFRSFYGDLFGWSFGEMDMPGSDEKYTYWMWKGSRTDKREF</sequence>
<dbReference type="AlphaFoldDB" id="A0A139A8I7"/>
<evidence type="ECO:0000313" key="4">
    <source>
        <dbReference type="Proteomes" id="UP000070544"/>
    </source>
</evidence>
<dbReference type="PROSITE" id="PS51819">
    <property type="entry name" value="VOC"/>
    <property type="match status" value="1"/>
</dbReference>
<dbReference type="SUPFAM" id="SSF54593">
    <property type="entry name" value="Glyoxalase/Bleomycin resistance protein/Dihydroxybiphenyl dioxygenase"/>
    <property type="match status" value="1"/>
</dbReference>
<dbReference type="PANTHER" id="PTHR33993">
    <property type="entry name" value="GLYOXALASE-RELATED"/>
    <property type="match status" value="1"/>
</dbReference>
<dbReference type="CDD" id="cd07247">
    <property type="entry name" value="SgaA_N_like"/>
    <property type="match status" value="1"/>
</dbReference>
<feature type="domain" description="VOC" evidence="2">
    <location>
        <begin position="186"/>
        <end position="309"/>
    </location>
</feature>
<protein>
    <recommendedName>
        <fullName evidence="2">VOC domain-containing protein</fullName>
    </recommendedName>
</protein>
<evidence type="ECO:0000256" key="1">
    <source>
        <dbReference type="SAM" id="MobiDB-lite"/>
    </source>
</evidence>
<organism evidence="3 4">
    <name type="scientific">Gonapodya prolifera (strain JEL478)</name>
    <name type="common">Monoblepharis prolifera</name>
    <dbReference type="NCBI Taxonomy" id="1344416"/>
    <lineage>
        <taxon>Eukaryota</taxon>
        <taxon>Fungi</taxon>
        <taxon>Fungi incertae sedis</taxon>
        <taxon>Chytridiomycota</taxon>
        <taxon>Chytridiomycota incertae sedis</taxon>
        <taxon>Monoblepharidomycetes</taxon>
        <taxon>Monoblepharidales</taxon>
        <taxon>Gonapodyaceae</taxon>
        <taxon>Gonapodya</taxon>
    </lineage>
</organism>
<dbReference type="InterPro" id="IPR041581">
    <property type="entry name" value="Glyoxalase_6"/>
</dbReference>
<name>A0A139A8I7_GONPJ</name>
<feature type="region of interest" description="Disordered" evidence="1">
    <location>
        <begin position="141"/>
        <end position="177"/>
    </location>
</feature>
<dbReference type="InterPro" id="IPR037523">
    <property type="entry name" value="VOC_core"/>
</dbReference>
<proteinExistence type="predicted"/>
<reference evidence="3 4" key="1">
    <citation type="journal article" date="2015" name="Genome Biol. Evol.">
        <title>Phylogenomic analyses indicate that early fungi evolved digesting cell walls of algal ancestors of land plants.</title>
        <authorList>
            <person name="Chang Y."/>
            <person name="Wang S."/>
            <person name="Sekimoto S."/>
            <person name="Aerts A.L."/>
            <person name="Choi C."/>
            <person name="Clum A."/>
            <person name="LaButti K.M."/>
            <person name="Lindquist E.A."/>
            <person name="Yee Ngan C."/>
            <person name="Ohm R.A."/>
            <person name="Salamov A.A."/>
            <person name="Grigoriev I.V."/>
            <person name="Spatafora J.W."/>
            <person name="Berbee M.L."/>
        </authorList>
    </citation>
    <scope>NUCLEOTIDE SEQUENCE [LARGE SCALE GENOMIC DNA]</scope>
    <source>
        <strain evidence="3 4">JEL478</strain>
    </source>
</reference>
<evidence type="ECO:0000313" key="3">
    <source>
        <dbReference type="EMBL" id="KXS13047.1"/>
    </source>
</evidence>
<accession>A0A139A8I7</accession>
<dbReference type="OrthoDB" id="447346at2759"/>
<feature type="compositionally biased region" description="Basic and acidic residues" evidence="1">
    <location>
        <begin position="164"/>
        <end position="176"/>
    </location>
</feature>
<evidence type="ECO:0000259" key="2">
    <source>
        <dbReference type="PROSITE" id="PS51819"/>
    </source>
</evidence>
<dbReference type="Pfam" id="PF18029">
    <property type="entry name" value="Glyoxalase_6"/>
    <property type="match status" value="1"/>
</dbReference>
<dbReference type="Proteomes" id="UP000070544">
    <property type="component" value="Unassembled WGS sequence"/>
</dbReference>
<keyword evidence="4" id="KW-1185">Reference proteome</keyword>